<reference evidence="3" key="1">
    <citation type="submission" date="2016-09" db="EMBL/GenBank/DDBJ databases">
        <authorList>
            <consortium name="Pathogen Informatics"/>
            <person name="Sun Q."/>
            <person name="Inoue M."/>
        </authorList>
    </citation>
    <scope>NUCLEOTIDE SEQUENCE</scope>
</reference>
<sequence>MSGAAIGVENRCLMKNKNKNNNTCEHVNVDINYIIKDIYGNKNCKKRCIQFIEDDTIYSDDIDFRRMKNKKIKVENMWHKRHDSNDINNNDDNNDDDNNDDNNDDDNNDDDNNNDNNDNNNDNNDDNNNDNNDNHLNTFKIYNNYNEKYEQNDNIDKDIYHTCSIQSQERSCIDDYNNNKKKKYSNNINNINNNKNYFMNYRINNENIKNCNNIDNNDDTNNIDSNDDTNNIDSNDDINNIDSNDDINNIDSINNNKYNHENHNFYHKKRNKQDICLNQKEDKYLLSKKTESLVDTILFNIHSCSEMKQAKKIMLPLLNDFIQNNFYKYINFYEDNENSTKKNNVVETLQKEKKVLISAVKMQYQKILQLQKLIENQKTDIKKKTEELNQIKAKVHQYFYDINNPNNRVFSILSPDVY</sequence>
<keyword evidence="1" id="KW-0175">Coiled coil</keyword>
<gene>
    <name evidence="3" type="ORF">PGABG01_1412600</name>
</gene>
<evidence type="ECO:0000256" key="1">
    <source>
        <dbReference type="SAM" id="Coils"/>
    </source>
</evidence>
<dbReference type="EMBL" id="LT969437">
    <property type="protein sequence ID" value="SOV18757.1"/>
    <property type="molecule type" value="Genomic_DNA"/>
</dbReference>
<feature type="coiled-coil region" evidence="1">
    <location>
        <begin position="367"/>
        <end position="394"/>
    </location>
</feature>
<accession>A0ABY1UUB0</accession>
<evidence type="ECO:0000313" key="4">
    <source>
        <dbReference type="Proteomes" id="UP000831156"/>
    </source>
</evidence>
<dbReference type="Proteomes" id="UP000831156">
    <property type="component" value="Chromosome 14"/>
</dbReference>
<organism evidence="3 4">
    <name type="scientific">Plasmodium gaboni</name>
    <dbReference type="NCBI Taxonomy" id="647221"/>
    <lineage>
        <taxon>Eukaryota</taxon>
        <taxon>Sar</taxon>
        <taxon>Alveolata</taxon>
        <taxon>Apicomplexa</taxon>
        <taxon>Aconoidasida</taxon>
        <taxon>Haemosporida</taxon>
        <taxon>Plasmodiidae</taxon>
        <taxon>Plasmodium</taxon>
        <taxon>Plasmodium (Laverania)</taxon>
    </lineage>
</organism>
<proteinExistence type="predicted"/>
<keyword evidence="4" id="KW-1185">Reference proteome</keyword>
<evidence type="ECO:0000313" key="3">
    <source>
        <dbReference type="EMBL" id="SOV18757.1"/>
    </source>
</evidence>
<protein>
    <submittedName>
        <fullName evidence="3">Uncharacterized protein</fullName>
    </submittedName>
</protein>
<name>A0ABY1UUB0_9APIC</name>
<feature type="compositionally biased region" description="Acidic residues" evidence="2">
    <location>
        <begin position="92"/>
        <end position="113"/>
    </location>
</feature>
<evidence type="ECO:0000256" key="2">
    <source>
        <dbReference type="SAM" id="MobiDB-lite"/>
    </source>
</evidence>
<feature type="region of interest" description="Disordered" evidence="2">
    <location>
        <begin position="82"/>
        <end position="137"/>
    </location>
</feature>